<dbReference type="EMBL" id="JAALFE010000023">
    <property type="protein sequence ID" value="NGQ92776.1"/>
    <property type="molecule type" value="Genomic_DNA"/>
</dbReference>
<dbReference type="SMART" id="SM00388">
    <property type="entry name" value="HisKA"/>
    <property type="match status" value="1"/>
</dbReference>
<proteinExistence type="predicted"/>
<evidence type="ECO:0000256" key="14">
    <source>
        <dbReference type="ARBA" id="ARBA00023136"/>
    </source>
</evidence>
<dbReference type="InterPro" id="IPR004358">
    <property type="entry name" value="Sig_transdc_His_kin-like_C"/>
</dbReference>
<evidence type="ECO:0000259" key="17">
    <source>
        <dbReference type="PROSITE" id="PS50885"/>
    </source>
</evidence>
<dbReference type="AlphaFoldDB" id="A0A6M1U1F9"/>
<keyword evidence="13" id="KW-0902">Two-component regulatory system</keyword>
<keyword evidence="5" id="KW-0997">Cell inner membrane</keyword>
<organism evidence="18 19">
    <name type="scientific">Paragemmobacter kunshanensis</name>
    <dbReference type="NCBI Taxonomy" id="2583234"/>
    <lineage>
        <taxon>Bacteria</taxon>
        <taxon>Pseudomonadati</taxon>
        <taxon>Pseudomonadota</taxon>
        <taxon>Alphaproteobacteria</taxon>
        <taxon>Rhodobacterales</taxon>
        <taxon>Paracoccaceae</taxon>
        <taxon>Paragemmobacter</taxon>
    </lineage>
</organism>
<keyword evidence="4" id="KW-1003">Cell membrane</keyword>
<dbReference type="InterPro" id="IPR003594">
    <property type="entry name" value="HATPase_dom"/>
</dbReference>
<keyword evidence="6" id="KW-0597">Phosphoprotein</keyword>
<evidence type="ECO:0000313" key="18">
    <source>
        <dbReference type="EMBL" id="NGQ92776.1"/>
    </source>
</evidence>
<keyword evidence="8 15" id="KW-0812">Transmembrane</keyword>
<dbReference type="InterPro" id="IPR050980">
    <property type="entry name" value="2C_sensor_his_kinase"/>
</dbReference>
<dbReference type="GO" id="GO:0005524">
    <property type="term" value="F:ATP binding"/>
    <property type="evidence" value="ECO:0007669"/>
    <property type="project" value="UniProtKB-KW"/>
</dbReference>
<dbReference type="InterPro" id="IPR003661">
    <property type="entry name" value="HisK_dim/P_dom"/>
</dbReference>
<comment type="catalytic activity">
    <reaction evidence="1">
        <text>ATP + protein L-histidine = ADP + protein N-phospho-L-histidine.</text>
        <dbReference type="EC" id="2.7.13.3"/>
    </reaction>
</comment>
<keyword evidence="7" id="KW-0808">Transferase</keyword>
<evidence type="ECO:0000256" key="15">
    <source>
        <dbReference type="SAM" id="Phobius"/>
    </source>
</evidence>
<dbReference type="SMART" id="SM00387">
    <property type="entry name" value="HATPase_c"/>
    <property type="match status" value="1"/>
</dbReference>
<name>A0A6M1U1F9_9RHOB</name>
<evidence type="ECO:0000256" key="12">
    <source>
        <dbReference type="ARBA" id="ARBA00022989"/>
    </source>
</evidence>
<dbReference type="EC" id="2.7.13.3" evidence="3"/>
<feature type="domain" description="HAMP" evidence="17">
    <location>
        <begin position="180"/>
        <end position="231"/>
    </location>
</feature>
<keyword evidence="10" id="KW-0418">Kinase</keyword>
<accession>A0A6M1U1F9</accession>
<evidence type="ECO:0000256" key="4">
    <source>
        <dbReference type="ARBA" id="ARBA00022475"/>
    </source>
</evidence>
<keyword evidence="11" id="KW-0067">ATP-binding</keyword>
<dbReference type="InterPro" id="IPR005467">
    <property type="entry name" value="His_kinase_dom"/>
</dbReference>
<dbReference type="InterPro" id="IPR003660">
    <property type="entry name" value="HAMP_dom"/>
</dbReference>
<evidence type="ECO:0000256" key="2">
    <source>
        <dbReference type="ARBA" id="ARBA00004429"/>
    </source>
</evidence>
<keyword evidence="9" id="KW-0547">Nucleotide-binding</keyword>
<feature type="domain" description="Histidine kinase" evidence="16">
    <location>
        <begin position="239"/>
        <end position="438"/>
    </location>
</feature>
<reference evidence="18 19" key="1">
    <citation type="submission" date="2020-02" db="EMBL/GenBank/DDBJ databases">
        <title>Rhodobacter translucens sp. nov., a novel bacterium isolated from activated sludge.</title>
        <authorList>
            <person name="Liu J."/>
        </authorList>
    </citation>
    <scope>NUCLEOTIDE SEQUENCE [LARGE SCALE GENOMIC DNA]</scope>
    <source>
        <strain evidence="18 19">HX-7-19</strain>
    </source>
</reference>
<dbReference type="Gene3D" id="1.10.287.130">
    <property type="match status" value="1"/>
</dbReference>
<evidence type="ECO:0000259" key="16">
    <source>
        <dbReference type="PROSITE" id="PS50109"/>
    </source>
</evidence>
<dbReference type="CDD" id="cd00082">
    <property type="entry name" value="HisKA"/>
    <property type="match status" value="1"/>
</dbReference>
<dbReference type="Pfam" id="PF00512">
    <property type="entry name" value="HisKA"/>
    <property type="match status" value="1"/>
</dbReference>
<sequence length="438" mass="47099">MARKSLLPRGLYGRAALILIVPIVTIQLVVSVTFIQRHFERVTEQLTGGVAAELQLLLDLAEAAGSLDAARAEVLRAAGPLEVEVALPAGDAAPVADRTELVDLSGRVVIRTLRAALPGLAPVDLVEGDGKVRLHLPTRWGEMAVVVNRARMSATNPHQLLVLMIATSILMTIIAYLFLSNQLRPIERLAGAAEAFGKGQVIPYSPRGATEVRAAGRAFLDMRARIERQIEQRTLMLSGVSHDLRTPLTRMRLGLSLLPEDEETRALLSDVAEMERLVDEFLSFARGDATEAVEAVDPLALVRHVVENAARLGKRVEMRAPEAVGQVMLRPQAVTRALENLVNNALRYGSRAVVTVAMGERWLRLVVEDDGPGIPAARRAEAVQPFSRLDAARDPNRGGGVGLGLSIAADIARSHGGELRLGESASLGGLRAEVLLAL</sequence>
<evidence type="ECO:0000256" key="11">
    <source>
        <dbReference type="ARBA" id="ARBA00022840"/>
    </source>
</evidence>
<dbReference type="PANTHER" id="PTHR44936:SF5">
    <property type="entry name" value="SENSOR HISTIDINE KINASE ENVZ"/>
    <property type="match status" value="1"/>
</dbReference>
<dbReference type="Proteomes" id="UP000474758">
    <property type="component" value="Unassembled WGS sequence"/>
</dbReference>
<protein>
    <recommendedName>
        <fullName evidence="3">histidine kinase</fullName>
        <ecNumber evidence="3">2.7.13.3</ecNumber>
    </recommendedName>
</protein>
<dbReference type="InterPro" id="IPR036890">
    <property type="entry name" value="HATPase_C_sf"/>
</dbReference>
<evidence type="ECO:0000256" key="7">
    <source>
        <dbReference type="ARBA" id="ARBA00022679"/>
    </source>
</evidence>
<comment type="subcellular location">
    <subcellularLocation>
        <location evidence="2">Cell inner membrane</location>
        <topology evidence="2">Multi-pass membrane protein</topology>
    </subcellularLocation>
</comment>
<evidence type="ECO:0000256" key="8">
    <source>
        <dbReference type="ARBA" id="ARBA00022692"/>
    </source>
</evidence>
<dbReference type="RefSeq" id="WP_165052876.1">
    <property type="nucleotide sequence ID" value="NZ_JAALFE010000023.1"/>
</dbReference>
<evidence type="ECO:0000256" key="6">
    <source>
        <dbReference type="ARBA" id="ARBA00022553"/>
    </source>
</evidence>
<comment type="caution">
    <text evidence="18">The sequence shown here is derived from an EMBL/GenBank/DDBJ whole genome shotgun (WGS) entry which is preliminary data.</text>
</comment>
<dbReference type="Pfam" id="PF00672">
    <property type="entry name" value="HAMP"/>
    <property type="match status" value="1"/>
</dbReference>
<dbReference type="PANTHER" id="PTHR44936">
    <property type="entry name" value="SENSOR PROTEIN CREC"/>
    <property type="match status" value="1"/>
</dbReference>
<evidence type="ECO:0000256" key="13">
    <source>
        <dbReference type="ARBA" id="ARBA00023012"/>
    </source>
</evidence>
<dbReference type="PRINTS" id="PR00344">
    <property type="entry name" value="BCTRLSENSOR"/>
</dbReference>
<keyword evidence="12 15" id="KW-1133">Transmembrane helix</keyword>
<dbReference type="GO" id="GO:0005886">
    <property type="term" value="C:plasma membrane"/>
    <property type="evidence" value="ECO:0007669"/>
    <property type="project" value="UniProtKB-SubCell"/>
</dbReference>
<dbReference type="GO" id="GO:0000155">
    <property type="term" value="F:phosphorelay sensor kinase activity"/>
    <property type="evidence" value="ECO:0007669"/>
    <property type="project" value="InterPro"/>
</dbReference>
<evidence type="ECO:0000256" key="5">
    <source>
        <dbReference type="ARBA" id="ARBA00022519"/>
    </source>
</evidence>
<evidence type="ECO:0000313" key="19">
    <source>
        <dbReference type="Proteomes" id="UP000474758"/>
    </source>
</evidence>
<feature type="transmembrane region" description="Helical" evidence="15">
    <location>
        <begin position="160"/>
        <end position="179"/>
    </location>
</feature>
<dbReference type="InterPro" id="IPR036097">
    <property type="entry name" value="HisK_dim/P_sf"/>
</dbReference>
<feature type="transmembrane region" description="Helical" evidence="15">
    <location>
        <begin position="12"/>
        <end position="35"/>
    </location>
</feature>
<evidence type="ECO:0000256" key="3">
    <source>
        <dbReference type="ARBA" id="ARBA00012438"/>
    </source>
</evidence>
<gene>
    <name evidence="18" type="ORF">G5V65_17940</name>
</gene>
<evidence type="ECO:0000256" key="10">
    <source>
        <dbReference type="ARBA" id="ARBA00022777"/>
    </source>
</evidence>
<dbReference type="SUPFAM" id="SSF55874">
    <property type="entry name" value="ATPase domain of HSP90 chaperone/DNA topoisomerase II/histidine kinase"/>
    <property type="match status" value="1"/>
</dbReference>
<dbReference type="PROSITE" id="PS50109">
    <property type="entry name" value="HIS_KIN"/>
    <property type="match status" value="1"/>
</dbReference>
<dbReference type="SUPFAM" id="SSF47384">
    <property type="entry name" value="Homodimeric domain of signal transducing histidine kinase"/>
    <property type="match status" value="1"/>
</dbReference>
<evidence type="ECO:0000256" key="1">
    <source>
        <dbReference type="ARBA" id="ARBA00000085"/>
    </source>
</evidence>
<dbReference type="Gene3D" id="3.30.565.10">
    <property type="entry name" value="Histidine kinase-like ATPase, C-terminal domain"/>
    <property type="match status" value="1"/>
</dbReference>
<dbReference type="PROSITE" id="PS50885">
    <property type="entry name" value="HAMP"/>
    <property type="match status" value="1"/>
</dbReference>
<dbReference type="CDD" id="cd00075">
    <property type="entry name" value="HATPase"/>
    <property type="match status" value="1"/>
</dbReference>
<keyword evidence="19" id="KW-1185">Reference proteome</keyword>
<evidence type="ECO:0000256" key="9">
    <source>
        <dbReference type="ARBA" id="ARBA00022741"/>
    </source>
</evidence>
<keyword evidence="14 15" id="KW-0472">Membrane</keyword>
<dbReference type="Pfam" id="PF02518">
    <property type="entry name" value="HATPase_c"/>
    <property type="match status" value="1"/>
</dbReference>